<sequence>MLKPLLPSRSFVLLQLLLLGVGCSSKVLMPSGNEDTKAEVQCFVFNVEYMNCTWNSSSEPQPTNLTLHYRYQRSDNKFRECGHYLFSEAITSGCQIQKEEIQLYQTFVIQLRDPQRPQRQAEQKLNLQNLGNQKRSDQEEQIVDQNPRFTLPSVDGQKLYTFRVRSRFNPLCGSAQHWSKWSQPIHWGSHTTKETLSVFALEAVLIPVGFMGLIITLIFVYCWLERAMPRIPTIKNLEDLVTEYHGNFSAWSGVSKGLTESLQPDYSERFCHVNNQEFLVNTNCSVLLLLHYTKKKMGLRKTDTIDLCDETGTMKLLFLSKTPGDYASKFLTARSIYYVCKVERGAPGTKIENSYKAVVPLLKNPEPELVESLRTQCDFLERSRIKMLRTLEAKRLAAMESSVNLPARSPKSGGTQQTPSPSSQLKSKSARSDEDGPPATRRPFYKTRADFLKRHR</sequence>
<feature type="compositionally biased region" description="Basic and acidic residues" evidence="1">
    <location>
        <begin position="447"/>
        <end position="456"/>
    </location>
</feature>
<feature type="compositionally biased region" description="Polar residues" evidence="1">
    <location>
        <begin position="412"/>
        <end position="427"/>
    </location>
</feature>
<name>G3I7K3_CRIGR</name>
<dbReference type="GO" id="GO:0004896">
    <property type="term" value="F:cytokine receptor activity"/>
    <property type="evidence" value="ECO:0007669"/>
    <property type="project" value="InterPro"/>
</dbReference>
<dbReference type="FunCoup" id="G3I7K3">
    <property type="interactions" value="681"/>
</dbReference>
<keyword evidence="2" id="KW-0472">Membrane</keyword>
<keyword evidence="2" id="KW-0812">Transmembrane</keyword>
<dbReference type="InterPro" id="IPR003531">
    <property type="entry name" value="Hempt_rcpt_S_F1_CS"/>
</dbReference>
<keyword evidence="5" id="KW-0675">Receptor</keyword>
<organism evidence="5 6">
    <name type="scientific">Cricetulus griseus</name>
    <name type="common">Chinese hamster</name>
    <name type="synonym">Cricetulus barabensis griseus</name>
    <dbReference type="NCBI Taxonomy" id="10029"/>
    <lineage>
        <taxon>Eukaryota</taxon>
        <taxon>Metazoa</taxon>
        <taxon>Chordata</taxon>
        <taxon>Craniata</taxon>
        <taxon>Vertebrata</taxon>
        <taxon>Euteleostomi</taxon>
        <taxon>Mammalia</taxon>
        <taxon>Eutheria</taxon>
        <taxon>Euarchontoglires</taxon>
        <taxon>Glires</taxon>
        <taxon>Rodentia</taxon>
        <taxon>Myomorpha</taxon>
        <taxon>Muroidea</taxon>
        <taxon>Cricetidae</taxon>
        <taxon>Cricetinae</taxon>
        <taxon>Cricetulus</taxon>
    </lineage>
</organism>
<dbReference type="eggNOG" id="ENOG502S153">
    <property type="taxonomic scope" value="Eukaryota"/>
</dbReference>
<feature type="chain" id="PRO_5003445019" evidence="3">
    <location>
        <begin position="26"/>
        <end position="456"/>
    </location>
</feature>
<reference evidence="6" key="1">
    <citation type="journal article" date="2011" name="Nat. Biotechnol.">
        <title>The genomic sequence of the Chinese hamster ovary (CHO)-K1 cell line.</title>
        <authorList>
            <person name="Xu X."/>
            <person name="Nagarajan H."/>
            <person name="Lewis N.E."/>
            <person name="Pan S."/>
            <person name="Cai Z."/>
            <person name="Liu X."/>
            <person name="Chen W."/>
            <person name="Xie M."/>
            <person name="Wang W."/>
            <person name="Hammond S."/>
            <person name="Andersen M.R."/>
            <person name="Neff N."/>
            <person name="Passarelli B."/>
            <person name="Koh W."/>
            <person name="Fan H.C."/>
            <person name="Wang J."/>
            <person name="Gui Y."/>
            <person name="Lee K.H."/>
            <person name="Betenbaugh M.J."/>
            <person name="Quake S.R."/>
            <person name="Famili I."/>
            <person name="Palsson B.O."/>
            <person name="Wang J."/>
        </authorList>
    </citation>
    <scope>NUCLEOTIDE SEQUENCE [LARGE SCALE GENOMIC DNA]</scope>
    <source>
        <strain evidence="6">CHO K1 cell line</strain>
    </source>
</reference>
<keyword evidence="2" id="KW-1133">Transmembrane helix</keyword>
<dbReference type="Pfam" id="PF22012">
    <property type="entry name" value="TSLPR_D1"/>
    <property type="match status" value="1"/>
</dbReference>
<evidence type="ECO:0000313" key="6">
    <source>
        <dbReference type="Proteomes" id="UP000001075"/>
    </source>
</evidence>
<dbReference type="Proteomes" id="UP000001075">
    <property type="component" value="Unassembled WGS sequence"/>
</dbReference>
<dbReference type="InterPro" id="IPR036116">
    <property type="entry name" value="FN3_sf"/>
</dbReference>
<dbReference type="SUPFAM" id="SSF49265">
    <property type="entry name" value="Fibronectin type III"/>
    <property type="match status" value="2"/>
</dbReference>
<dbReference type="PANTHER" id="PTHR33887">
    <property type="entry name" value="PB1 DOMAIN-CONTAINING PROTEIN"/>
    <property type="match status" value="1"/>
</dbReference>
<evidence type="ECO:0000256" key="2">
    <source>
        <dbReference type="SAM" id="Phobius"/>
    </source>
</evidence>
<gene>
    <name evidence="5" type="ORF">I79_019495</name>
</gene>
<dbReference type="InterPro" id="IPR013783">
    <property type="entry name" value="Ig-like_fold"/>
</dbReference>
<evidence type="ECO:0000256" key="1">
    <source>
        <dbReference type="SAM" id="MobiDB-lite"/>
    </source>
</evidence>
<feature type="transmembrane region" description="Helical" evidence="2">
    <location>
        <begin position="199"/>
        <end position="224"/>
    </location>
</feature>
<evidence type="ECO:0000256" key="3">
    <source>
        <dbReference type="SAM" id="SignalP"/>
    </source>
</evidence>
<keyword evidence="3" id="KW-0732">Signal</keyword>
<protein>
    <submittedName>
        <fullName evidence="5">Cytokine receptor common gamma chain</fullName>
    </submittedName>
</protein>
<dbReference type="InterPro" id="IPR039471">
    <property type="entry name" value="CXorf65-like"/>
</dbReference>
<proteinExistence type="predicted"/>
<feature type="region of interest" description="Disordered" evidence="1">
    <location>
        <begin position="402"/>
        <end position="456"/>
    </location>
</feature>
<accession>G3I7K3</accession>
<dbReference type="PaxDb" id="10029-XP_007634310.1"/>
<dbReference type="PROSITE" id="PS01355">
    <property type="entry name" value="HEMATOPO_REC_S_F1"/>
    <property type="match status" value="1"/>
</dbReference>
<dbReference type="Gene3D" id="2.60.40.10">
    <property type="entry name" value="Immunoglobulins"/>
    <property type="match status" value="1"/>
</dbReference>
<feature type="signal peptide" evidence="3">
    <location>
        <begin position="1"/>
        <end position="25"/>
    </location>
</feature>
<dbReference type="PANTHER" id="PTHR33887:SF4">
    <property type="entry name" value="AB2-183"/>
    <property type="match status" value="1"/>
</dbReference>
<evidence type="ECO:0000313" key="5">
    <source>
        <dbReference type="EMBL" id="EGW02959.1"/>
    </source>
</evidence>
<dbReference type="STRING" id="10029.G3I7K3"/>
<dbReference type="Pfam" id="PF15874">
    <property type="entry name" value="Il2rg"/>
    <property type="match status" value="1"/>
</dbReference>
<feature type="domain" description="Cytokine receptor-like factor 2-like" evidence="4">
    <location>
        <begin position="40"/>
        <end position="125"/>
    </location>
</feature>
<dbReference type="InterPro" id="IPR053856">
    <property type="entry name" value="TSLPR_D1"/>
</dbReference>
<dbReference type="FunFam" id="2.60.40.10:FF:001183">
    <property type="entry name" value="Cytokine receptor common subunit gamma"/>
    <property type="match status" value="1"/>
</dbReference>
<dbReference type="PROSITE" id="PS51257">
    <property type="entry name" value="PROKAR_LIPOPROTEIN"/>
    <property type="match status" value="1"/>
</dbReference>
<evidence type="ECO:0000259" key="4">
    <source>
        <dbReference type="Pfam" id="PF22012"/>
    </source>
</evidence>
<dbReference type="GO" id="GO:0016020">
    <property type="term" value="C:membrane"/>
    <property type="evidence" value="ECO:0007669"/>
    <property type="project" value="InterPro"/>
</dbReference>
<dbReference type="EMBL" id="JH001436">
    <property type="protein sequence ID" value="EGW02959.1"/>
    <property type="molecule type" value="Genomic_DNA"/>
</dbReference>
<dbReference type="AlphaFoldDB" id="G3I7K3"/>
<dbReference type="InParanoid" id="G3I7K3"/>